<evidence type="ECO:0000313" key="2">
    <source>
        <dbReference type="Proteomes" id="UP000443582"/>
    </source>
</evidence>
<name>A0ABY0IHI3_9BACT</name>
<protein>
    <recommendedName>
        <fullName evidence="3">Lipoprotein</fullName>
    </recommendedName>
</protein>
<dbReference type="Proteomes" id="UP000443582">
    <property type="component" value="Unassembled WGS sequence"/>
</dbReference>
<comment type="caution">
    <text evidence="1">The sequence shown here is derived from an EMBL/GenBank/DDBJ whole genome shotgun (WGS) entry which is preliminary data.</text>
</comment>
<reference evidence="2" key="1">
    <citation type="journal article" date="2019" name="Int. J. Syst. Evol. Microbiol.">
        <title>Halobacteriovorax valvorus sp. nov., a novel prokaryotic predator isolated from coastal seawater of China.</title>
        <authorList>
            <person name="Chen M.-X."/>
        </authorList>
    </citation>
    <scope>NUCLEOTIDE SEQUENCE [LARGE SCALE GENOMIC DNA]</scope>
    <source>
        <strain evidence="2">BL9</strain>
    </source>
</reference>
<sequence length="133" mass="15761">MLLKKNVTRTLKVTKIKFLIFLIFFVSCSHTLYTGDGERLLHISKHANREVIILKGDHTNDNMFYGTLPKVHHVKMGNDFFRRRSEYVSRVEITEIETTWYQWVKFLSLGLFSRKDVKVRAVTDIGENEYEVY</sequence>
<proteinExistence type="predicted"/>
<evidence type="ECO:0000313" key="1">
    <source>
        <dbReference type="EMBL" id="RZF21009.1"/>
    </source>
</evidence>
<dbReference type="RefSeq" id="WP_115363386.1">
    <property type="nucleotide sequence ID" value="NZ_QDKL01000003.1"/>
</dbReference>
<keyword evidence="2" id="KW-1185">Reference proteome</keyword>
<gene>
    <name evidence="1" type="ORF">DAY19_13595</name>
</gene>
<evidence type="ECO:0008006" key="3">
    <source>
        <dbReference type="Google" id="ProtNLM"/>
    </source>
</evidence>
<dbReference type="EMBL" id="QDKL01000003">
    <property type="protein sequence ID" value="RZF21009.1"/>
    <property type="molecule type" value="Genomic_DNA"/>
</dbReference>
<dbReference type="PROSITE" id="PS51257">
    <property type="entry name" value="PROKAR_LIPOPROTEIN"/>
    <property type="match status" value="1"/>
</dbReference>
<organism evidence="1 2">
    <name type="scientific">Halobacteriovorax vibrionivorans</name>
    <dbReference type="NCBI Taxonomy" id="2152716"/>
    <lineage>
        <taxon>Bacteria</taxon>
        <taxon>Pseudomonadati</taxon>
        <taxon>Bdellovibrionota</taxon>
        <taxon>Bacteriovoracia</taxon>
        <taxon>Bacteriovoracales</taxon>
        <taxon>Halobacteriovoraceae</taxon>
        <taxon>Halobacteriovorax</taxon>
    </lineage>
</organism>
<accession>A0ABY0IHI3</accession>